<dbReference type="PANTHER" id="PTHR38160">
    <property type="entry name" value="ZINC FINGER CCCH DOMAIN-CONTAINING PROTEIN 40"/>
    <property type="match status" value="1"/>
</dbReference>
<evidence type="ECO:0000256" key="2">
    <source>
        <dbReference type="ARBA" id="ARBA00022771"/>
    </source>
</evidence>
<protein>
    <recommendedName>
        <fullName evidence="7">C3H1-type domain-containing protein</fullName>
    </recommendedName>
</protein>
<evidence type="ECO:0000259" key="7">
    <source>
        <dbReference type="PROSITE" id="PS50103"/>
    </source>
</evidence>
<proteinExistence type="predicted"/>
<dbReference type="GO" id="GO:0008270">
    <property type="term" value="F:zinc ion binding"/>
    <property type="evidence" value="ECO:0007669"/>
    <property type="project" value="UniProtKB-KW"/>
</dbReference>
<evidence type="ECO:0000256" key="5">
    <source>
        <dbReference type="SAM" id="Coils"/>
    </source>
</evidence>
<keyword evidence="5" id="KW-0175">Coiled coil</keyword>
<keyword evidence="2 4" id="KW-0863">Zinc-finger</keyword>
<dbReference type="EMBL" id="BSYO01000010">
    <property type="protein sequence ID" value="GMH11037.1"/>
    <property type="molecule type" value="Genomic_DNA"/>
</dbReference>
<dbReference type="InterPro" id="IPR045868">
    <property type="entry name" value="Znf_C3H13/40"/>
</dbReference>
<dbReference type="Gene3D" id="4.10.1000.10">
    <property type="entry name" value="Zinc finger, CCCH-type"/>
    <property type="match status" value="1"/>
</dbReference>
<feature type="compositionally biased region" description="Basic residues" evidence="6">
    <location>
        <begin position="88"/>
        <end position="97"/>
    </location>
</feature>
<feature type="zinc finger region" description="C3H1-type" evidence="4">
    <location>
        <begin position="6"/>
        <end position="32"/>
    </location>
</feature>
<evidence type="ECO:0000256" key="6">
    <source>
        <dbReference type="SAM" id="MobiDB-lite"/>
    </source>
</evidence>
<dbReference type="PROSITE" id="PS50103">
    <property type="entry name" value="ZF_C3H1"/>
    <property type="match status" value="1"/>
</dbReference>
<evidence type="ECO:0000256" key="3">
    <source>
        <dbReference type="ARBA" id="ARBA00022833"/>
    </source>
</evidence>
<dbReference type="PANTHER" id="PTHR38160:SF1">
    <property type="entry name" value="ZINC FINGER CCCH DOMAIN-CONTAINING PROTEIN 40"/>
    <property type="match status" value="1"/>
</dbReference>
<dbReference type="SUPFAM" id="SSF90229">
    <property type="entry name" value="CCCH zinc finger"/>
    <property type="match status" value="1"/>
</dbReference>
<comment type="caution">
    <text evidence="8">The sequence shown here is derived from an EMBL/GenBank/DDBJ whole genome shotgun (WGS) entry which is preliminary data.</text>
</comment>
<feature type="coiled-coil region" evidence="5">
    <location>
        <begin position="149"/>
        <end position="221"/>
    </location>
</feature>
<feature type="compositionally biased region" description="Basic and acidic residues" evidence="6">
    <location>
        <begin position="112"/>
        <end position="125"/>
    </location>
</feature>
<keyword evidence="1 4" id="KW-0479">Metal-binding</keyword>
<feature type="region of interest" description="Disordered" evidence="6">
    <location>
        <begin position="56"/>
        <end position="125"/>
    </location>
</feature>
<accession>A0AAD3XN64</accession>
<feature type="domain" description="C3H1-type" evidence="7">
    <location>
        <begin position="6"/>
        <end position="32"/>
    </location>
</feature>
<sequence length="441" mass="49804">MVERKLFKTKLCILYQRGHCGRQSCSFAHGEAELRRYTGSFNDRRANRGNDLRERLDRRRSPQGKYSPGSDARVQDGLRGYSPPRSLGWRRKYRKRHVDGQSDFSGSLKVSDGTEGKHKEKLATSDSRDILREQLKQVKYDVDLLHDQKDQMEVELKEKAVEADNLSSRIQDLEAQLSDEKENCKRISSKIKKFTRAHNRFTRLQDDLKRSQVRLNKLVEDFSFDATKLPASDEDSSINIISDEQTTVNHLADRLAIKENASPAKKRFQVSMEVVEGLKLANLARGRPGVWNQETSLRNPHDSQLIANKDAEAVNKSKAIERPQTNEGKTKRRREAWKGAISSDKVKGLESNLAMPPTGMAAHAADELSEMIEAEEKAPVVESFTAVAGNGAGYEVPGLQLPLPLPPLPLASQNNYLQYEGDDEHVDVDRMEEELVEVDIG</sequence>
<evidence type="ECO:0000256" key="4">
    <source>
        <dbReference type="PROSITE-ProRule" id="PRU00723"/>
    </source>
</evidence>
<reference evidence="8" key="1">
    <citation type="submission" date="2023-05" db="EMBL/GenBank/DDBJ databases">
        <title>Nepenthes gracilis genome sequencing.</title>
        <authorList>
            <person name="Fukushima K."/>
        </authorList>
    </citation>
    <scope>NUCLEOTIDE SEQUENCE</scope>
    <source>
        <strain evidence="8">SING2019-196</strain>
    </source>
</reference>
<keyword evidence="3 4" id="KW-0862">Zinc</keyword>
<dbReference type="Proteomes" id="UP001279734">
    <property type="component" value="Unassembled WGS sequence"/>
</dbReference>
<name>A0AAD3XN64_NEPGR</name>
<evidence type="ECO:0000313" key="8">
    <source>
        <dbReference type="EMBL" id="GMH11037.1"/>
    </source>
</evidence>
<dbReference type="InterPro" id="IPR036855">
    <property type="entry name" value="Znf_CCCH_sf"/>
</dbReference>
<dbReference type="AlphaFoldDB" id="A0AAD3XN64"/>
<dbReference type="InterPro" id="IPR000571">
    <property type="entry name" value="Znf_CCCH"/>
</dbReference>
<gene>
    <name evidence="8" type="ORF">Nepgr_012878</name>
</gene>
<evidence type="ECO:0000313" key="9">
    <source>
        <dbReference type="Proteomes" id="UP001279734"/>
    </source>
</evidence>
<keyword evidence="9" id="KW-1185">Reference proteome</keyword>
<organism evidence="8 9">
    <name type="scientific">Nepenthes gracilis</name>
    <name type="common">Slender pitcher plant</name>
    <dbReference type="NCBI Taxonomy" id="150966"/>
    <lineage>
        <taxon>Eukaryota</taxon>
        <taxon>Viridiplantae</taxon>
        <taxon>Streptophyta</taxon>
        <taxon>Embryophyta</taxon>
        <taxon>Tracheophyta</taxon>
        <taxon>Spermatophyta</taxon>
        <taxon>Magnoliopsida</taxon>
        <taxon>eudicotyledons</taxon>
        <taxon>Gunneridae</taxon>
        <taxon>Pentapetalae</taxon>
        <taxon>Caryophyllales</taxon>
        <taxon>Nepenthaceae</taxon>
        <taxon>Nepenthes</taxon>
    </lineage>
</organism>
<evidence type="ECO:0000256" key="1">
    <source>
        <dbReference type="ARBA" id="ARBA00022723"/>
    </source>
</evidence>